<dbReference type="EMBL" id="JANIGO010000004">
    <property type="protein sequence ID" value="MCQ8897304.1"/>
    <property type="molecule type" value="Genomic_DNA"/>
</dbReference>
<dbReference type="Pfam" id="PF09835">
    <property type="entry name" value="DUF2062"/>
    <property type="match status" value="1"/>
</dbReference>
<keyword evidence="1" id="KW-1133">Transmembrane helix</keyword>
<accession>A0ABT1WIG0</accession>
<keyword evidence="1" id="KW-0812">Transmembrane</keyword>
<protein>
    <submittedName>
        <fullName evidence="3">DUF2062 domain-containing protein</fullName>
    </submittedName>
</protein>
<dbReference type="PANTHER" id="PTHR40547:SF1">
    <property type="entry name" value="SLL0298 PROTEIN"/>
    <property type="match status" value="1"/>
</dbReference>
<keyword evidence="1" id="KW-0472">Membrane</keyword>
<gene>
    <name evidence="3" type="ORF">NQT62_12760</name>
</gene>
<feature type="transmembrane region" description="Helical" evidence="1">
    <location>
        <begin position="134"/>
        <end position="161"/>
    </location>
</feature>
<feature type="transmembrane region" description="Helical" evidence="1">
    <location>
        <begin position="91"/>
        <end position="114"/>
    </location>
</feature>
<dbReference type="RefSeq" id="WP_256765103.1">
    <property type="nucleotide sequence ID" value="NZ_JANIGO010000004.1"/>
</dbReference>
<evidence type="ECO:0000256" key="1">
    <source>
        <dbReference type="SAM" id="Phobius"/>
    </source>
</evidence>
<comment type="caution">
    <text evidence="3">The sequence shown here is derived from an EMBL/GenBank/DDBJ whole genome shotgun (WGS) entry which is preliminary data.</text>
</comment>
<proteinExistence type="predicted"/>
<sequence length="185" mass="20704">MIRRWIRHHLPSAEHFERLPLLRHFKSHLAHPNLWALNRRSIAGGVAAGLFCGLIPGPFQVAAAFVWVLVCKVNLPVAFATTWYTNPITIVPLYIVAVAYGDWLLGSGANAVMHPVPDWDWHHFSGSMHALLDWMLSLGPSLAVGLPALMVTLSVLGYFAVRVGWNIGVRFSWARRKARRAREQG</sequence>
<dbReference type="PANTHER" id="PTHR40547">
    <property type="entry name" value="SLL0298 PROTEIN"/>
    <property type="match status" value="1"/>
</dbReference>
<keyword evidence="4" id="KW-1185">Reference proteome</keyword>
<evidence type="ECO:0000313" key="3">
    <source>
        <dbReference type="EMBL" id="MCQ8897304.1"/>
    </source>
</evidence>
<evidence type="ECO:0000313" key="4">
    <source>
        <dbReference type="Proteomes" id="UP001204142"/>
    </source>
</evidence>
<reference evidence="3 4" key="1">
    <citation type="submission" date="2022-07" db="EMBL/GenBank/DDBJ databases">
        <authorList>
            <person name="Xamxidin M."/>
            <person name="Wu M."/>
        </authorList>
    </citation>
    <scope>NUCLEOTIDE SEQUENCE [LARGE SCALE GENOMIC DNA]</scope>
    <source>
        <strain evidence="3 4">NBRC 111650</strain>
    </source>
</reference>
<organism evidence="3 4">
    <name type="scientific">Limnobacter humi</name>
    <dbReference type="NCBI Taxonomy" id="1778671"/>
    <lineage>
        <taxon>Bacteria</taxon>
        <taxon>Pseudomonadati</taxon>
        <taxon>Pseudomonadota</taxon>
        <taxon>Betaproteobacteria</taxon>
        <taxon>Burkholderiales</taxon>
        <taxon>Burkholderiaceae</taxon>
        <taxon>Limnobacter</taxon>
    </lineage>
</organism>
<feature type="domain" description="DUF2062" evidence="2">
    <location>
        <begin position="22"/>
        <end position="173"/>
    </location>
</feature>
<dbReference type="InterPro" id="IPR018639">
    <property type="entry name" value="DUF2062"/>
</dbReference>
<name>A0ABT1WIG0_9BURK</name>
<feature type="transmembrane region" description="Helical" evidence="1">
    <location>
        <begin position="41"/>
        <end position="59"/>
    </location>
</feature>
<dbReference type="Proteomes" id="UP001204142">
    <property type="component" value="Unassembled WGS sequence"/>
</dbReference>
<evidence type="ECO:0000259" key="2">
    <source>
        <dbReference type="Pfam" id="PF09835"/>
    </source>
</evidence>